<dbReference type="GeneID" id="40069816"/>
<name>A0A0U4B3J4_9CAUD</name>
<organism evidence="1 2">
    <name type="scientific">Arthrobacter phage Jasmine</name>
    <dbReference type="NCBI Taxonomy" id="1772302"/>
    <lineage>
        <taxon>Viruses</taxon>
        <taxon>Duplodnaviria</taxon>
        <taxon>Heunggongvirae</taxon>
        <taxon>Uroviricota</taxon>
        <taxon>Caudoviricetes</taxon>
        <taxon>Jasminevirus</taxon>
        <taxon>Jasminevirus jasmine</taxon>
    </lineage>
</organism>
<keyword evidence="2" id="KW-1185">Reference proteome</keyword>
<sequence length="59" mass="6618">MATMKLIIEGSPVEITPTTNISMYEYLVESGMYKLMEEGKATYPIHLPNGYFVEGIDIS</sequence>
<gene>
    <name evidence="1" type="primary">6</name>
    <name evidence="1" type="ORF">JASMINE_6</name>
</gene>
<reference evidence="1 2" key="1">
    <citation type="submission" date="2015-11" db="EMBL/GenBank/DDBJ databases">
        <authorList>
            <person name="Ott C."/>
            <person name="Guerrero C.A."/>
            <person name="Bradley K.W."/>
            <person name="Asai D.J."/>
            <person name="Bowman C.A."/>
            <person name="Russell D.A."/>
            <person name="Pope W.H."/>
            <person name="Jacobs-Sera D."/>
            <person name="Hendrix R.W."/>
            <person name="Hatfull G.F."/>
        </authorList>
    </citation>
    <scope>NUCLEOTIDE SEQUENCE [LARGE SCALE GENOMIC DNA]</scope>
</reference>
<dbReference type="OrthoDB" id="37391at10239"/>
<dbReference type="RefSeq" id="YP_009594295.1">
    <property type="nucleotide sequence ID" value="NC_041875.1"/>
</dbReference>
<dbReference type="Proteomes" id="UP000224503">
    <property type="component" value="Segment"/>
</dbReference>
<accession>A0A0U4B3J4</accession>
<evidence type="ECO:0000313" key="1">
    <source>
        <dbReference type="EMBL" id="ALY09278.1"/>
    </source>
</evidence>
<dbReference type="KEGG" id="vg:40069816"/>
<proteinExistence type="predicted"/>
<dbReference type="EMBL" id="KU160650">
    <property type="protein sequence ID" value="ALY09278.1"/>
    <property type="molecule type" value="Genomic_DNA"/>
</dbReference>
<evidence type="ECO:0000313" key="2">
    <source>
        <dbReference type="Proteomes" id="UP000224503"/>
    </source>
</evidence>
<protein>
    <submittedName>
        <fullName evidence="1">Uncharacterized protein</fullName>
    </submittedName>
</protein>